<gene>
    <name evidence="5" type="ORF">CLW00_12122</name>
</gene>
<dbReference type="Gene3D" id="1.10.10.60">
    <property type="entry name" value="Homeodomain-like"/>
    <property type="match status" value="1"/>
</dbReference>
<sequence>METLLIKNMVCPRCVMAVEEQLTKAGLPYQDVFLGKVILKKKLLPEEHKMLQGNLEKIGFQILEDQDSKKIELIKNLLQQIITEEDIPPGFSLSVYLTSQLGKDYSTLSYLFSSLEGITIEHFFINLKINKVKEWLFYQEMQLSEMAWSLGYSSVQHLSSQFKKVTGMTPTDYRKLVKKGGLGWKV</sequence>
<keyword evidence="3" id="KW-0804">Transcription</keyword>
<dbReference type="EMBL" id="PVTR01000021">
    <property type="protein sequence ID" value="PRY84393.1"/>
    <property type="molecule type" value="Genomic_DNA"/>
</dbReference>
<dbReference type="InterPro" id="IPR018062">
    <property type="entry name" value="HTH_AraC-typ_CS"/>
</dbReference>
<dbReference type="GO" id="GO:0043565">
    <property type="term" value="F:sequence-specific DNA binding"/>
    <property type="evidence" value="ECO:0007669"/>
    <property type="project" value="InterPro"/>
</dbReference>
<accession>A0A2T0WCG2</accession>
<evidence type="ECO:0000259" key="4">
    <source>
        <dbReference type="PROSITE" id="PS01124"/>
    </source>
</evidence>
<dbReference type="OrthoDB" id="952277at2"/>
<dbReference type="InterPro" id="IPR018060">
    <property type="entry name" value="HTH_AraC"/>
</dbReference>
<keyword evidence="1" id="KW-0805">Transcription regulation</keyword>
<keyword evidence="2 5" id="KW-0238">DNA-binding</keyword>
<dbReference type="PROSITE" id="PS00041">
    <property type="entry name" value="HTH_ARAC_FAMILY_1"/>
    <property type="match status" value="1"/>
</dbReference>
<evidence type="ECO:0000256" key="2">
    <source>
        <dbReference type="ARBA" id="ARBA00023125"/>
    </source>
</evidence>
<dbReference type="SUPFAM" id="SSF46689">
    <property type="entry name" value="Homeodomain-like"/>
    <property type="match status" value="1"/>
</dbReference>
<keyword evidence="6" id="KW-1185">Reference proteome</keyword>
<dbReference type="InterPro" id="IPR009057">
    <property type="entry name" value="Homeodomain-like_sf"/>
</dbReference>
<dbReference type="PANTHER" id="PTHR43280">
    <property type="entry name" value="ARAC-FAMILY TRANSCRIPTIONAL REGULATOR"/>
    <property type="match status" value="1"/>
</dbReference>
<reference evidence="5 6" key="1">
    <citation type="submission" date="2018-03" db="EMBL/GenBank/DDBJ databases">
        <title>Genomic Encyclopedia of Archaeal and Bacterial Type Strains, Phase II (KMG-II): from individual species to whole genera.</title>
        <authorList>
            <person name="Goeker M."/>
        </authorList>
    </citation>
    <scope>NUCLEOTIDE SEQUENCE [LARGE SCALE GENOMIC DNA]</scope>
    <source>
        <strain evidence="5 6">DSM 27929</strain>
    </source>
</reference>
<dbReference type="Proteomes" id="UP000238157">
    <property type="component" value="Unassembled WGS sequence"/>
</dbReference>
<organism evidence="5 6">
    <name type="scientific">Mongoliibacter ruber</name>
    <dbReference type="NCBI Taxonomy" id="1750599"/>
    <lineage>
        <taxon>Bacteria</taxon>
        <taxon>Pseudomonadati</taxon>
        <taxon>Bacteroidota</taxon>
        <taxon>Cytophagia</taxon>
        <taxon>Cytophagales</taxon>
        <taxon>Cyclobacteriaceae</taxon>
        <taxon>Mongoliibacter</taxon>
    </lineage>
</organism>
<dbReference type="SMART" id="SM00342">
    <property type="entry name" value="HTH_ARAC"/>
    <property type="match status" value="1"/>
</dbReference>
<evidence type="ECO:0000313" key="6">
    <source>
        <dbReference type="Proteomes" id="UP000238157"/>
    </source>
</evidence>
<evidence type="ECO:0000256" key="1">
    <source>
        <dbReference type="ARBA" id="ARBA00023015"/>
    </source>
</evidence>
<dbReference type="PROSITE" id="PS01124">
    <property type="entry name" value="HTH_ARAC_FAMILY_2"/>
    <property type="match status" value="1"/>
</dbReference>
<dbReference type="GO" id="GO:0003700">
    <property type="term" value="F:DNA-binding transcription factor activity"/>
    <property type="evidence" value="ECO:0007669"/>
    <property type="project" value="InterPro"/>
</dbReference>
<evidence type="ECO:0000313" key="5">
    <source>
        <dbReference type="EMBL" id="PRY84393.1"/>
    </source>
</evidence>
<dbReference type="Pfam" id="PF12833">
    <property type="entry name" value="HTH_18"/>
    <property type="match status" value="1"/>
</dbReference>
<dbReference type="PANTHER" id="PTHR43280:SF2">
    <property type="entry name" value="HTH-TYPE TRANSCRIPTIONAL REGULATOR EXSA"/>
    <property type="match status" value="1"/>
</dbReference>
<dbReference type="AlphaFoldDB" id="A0A2T0WCG2"/>
<comment type="caution">
    <text evidence="5">The sequence shown here is derived from an EMBL/GenBank/DDBJ whole genome shotgun (WGS) entry which is preliminary data.</text>
</comment>
<proteinExistence type="predicted"/>
<protein>
    <submittedName>
        <fullName evidence="5">AraC-like DNA-binding protein</fullName>
    </submittedName>
</protein>
<evidence type="ECO:0000256" key="3">
    <source>
        <dbReference type="ARBA" id="ARBA00023163"/>
    </source>
</evidence>
<dbReference type="RefSeq" id="WP_106135571.1">
    <property type="nucleotide sequence ID" value="NZ_PVTR01000021.1"/>
</dbReference>
<name>A0A2T0WCG2_9BACT</name>
<feature type="domain" description="HTH araC/xylS-type" evidence="4">
    <location>
        <begin position="97"/>
        <end position="176"/>
    </location>
</feature>